<dbReference type="OrthoDB" id="306029at2759"/>
<sequence length="79" mass="9307">MQKLSQNQSVEQQFYIKSRLIHNLQNYLVSNEKKKECLIKGNPLNPNLFLNEQYKLKIHGLQNKPLHSLAVLYKSQVKN</sequence>
<dbReference type="OMA" id="MQKPQEN"/>
<proteinExistence type="predicted"/>
<organism evidence="1 2">
    <name type="scientific">Paramecium octaurelia</name>
    <dbReference type="NCBI Taxonomy" id="43137"/>
    <lineage>
        <taxon>Eukaryota</taxon>
        <taxon>Sar</taxon>
        <taxon>Alveolata</taxon>
        <taxon>Ciliophora</taxon>
        <taxon>Intramacronucleata</taxon>
        <taxon>Oligohymenophorea</taxon>
        <taxon>Peniculida</taxon>
        <taxon>Parameciidae</taxon>
        <taxon>Paramecium</taxon>
    </lineage>
</organism>
<dbReference type="EMBL" id="CAJJDP010000163">
    <property type="protein sequence ID" value="CAD8213252.1"/>
    <property type="molecule type" value="Genomic_DNA"/>
</dbReference>
<protein>
    <submittedName>
        <fullName evidence="1">Uncharacterized protein</fullName>
    </submittedName>
</protein>
<comment type="caution">
    <text evidence="1">The sequence shown here is derived from an EMBL/GenBank/DDBJ whole genome shotgun (WGS) entry which is preliminary data.</text>
</comment>
<name>A0A8S1YP20_PAROT</name>
<evidence type="ECO:0000313" key="2">
    <source>
        <dbReference type="Proteomes" id="UP000683925"/>
    </source>
</evidence>
<accession>A0A8S1YP20</accession>
<dbReference type="Proteomes" id="UP000683925">
    <property type="component" value="Unassembled WGS sequence"/>
</dbReference>
<evidence type="ECO:0000313" key="1">
    <source>
        <dbReference type="EMBL" id="CAD8213252.1"/>
    </source>
</evidence>
<reference evidence="1" key="1">
    <citation type="submission" date="2021-01" db="EMBL/GenBank/DDBJ databases">
        <authorList>
            <consortium name="Genoscope - CEA"/>
            <person name="William W."/>
        </authorList>
    </citation>
    <scope>NUCLEOTIDE SEQUENCE</scope>
</reference>
<keyword evidence="2" id="KW-1185">Reference proteome</keyword>
<gene>
    <name evidence="1" type="ORF">POCTA_138.1.T1610023</name>
</gene>
<dbReference type="AlphaFoldDB" id="A0A8S1YP20"/>